<sequence length="444" mass="50693">MKRVWMSMLALLLALCLTACGGTPGGGEEGPSESPDDTATSAPPSDHNSDSSLGGTYWTAVQHESYNDLFDRTEVSQMPTERWWADLFLNEDGTAQFREVLGDSFNSYLGSGTWWLGADHTLRLTSSDGDEDGEMNGRIEDGRIILESFYGDRFYFEKAERPGPGGELCIANLHGTWRMTTGEVEGWSYNAREEGLASTLVFESRWSDAIEGYVLSADYYFADFLDTDEPEYRQEAELRTELLEEPLFHGLSNELWSVRLFHDDTGAEFFLTLTDPDTLYLQEHYETDGAPALRTAVYQRVDAFLPETLQTALYEEPSDCLTFYWPNPPDDVSAWLEVLPVTKLEPDGLDRLLVVGRWYETQIRFCTGEPLWDDSGRLLDWVTDEILYDETLNIDEPRWFSLTIPEGVPNLCLHIKRSWEDFWYLWPITDTNGYLVDGWTFLTP</sequence>
<organism evidence="3 4">
    <name type="scientific">Lawsonibacter hominis</name>
    <dbReference type="NCBI Taxonomy" id="2763053"/>
    <lineage>
        <taxon>Bacteria</taxon>
        <taxon>Bacillati</taxon>
        <taxon>Bacillota</taxon>
        <taxon>Clostridia</taxon>
        <taxon>Eubacteriales</taxon>
        <taxon>Oscillospiraceae</taxon>
        <taxon>Lawsonibacter</taxon>
    </lineage>
</organism>
<proteinExistence type="predicted"/>
<reference evidence="3" key="1">
    <citation type="submission" date="2020-08" db="EMBL/GenBank/DDBJ databases">
        <title>Genome public.</title>
        <authorList>
            <person name="Liu C."/>
            <person name="Sun Q."/>
        </authorList>
    </citation>
    <scope>NUCLEOTIDE SEQUENCE</scope>
    <source>
        <strain evidence="3">NSJ-51</strain>
    </source>
</reference>
<protein>
    <submittedName>
        <fullName evidence="3">Uncharacterized protein</fullName>
    </submittedName>
</protein>
<feature type="region of interest" description="Disordered" evidence="1">
    <location>
        <begin position="24"/>
        <end position="54"/>
    </location>
</feature>
<evidence type="ECO:0000313" key="4">
    <source>
        <dbReference type="Proteomes" id="UP000661435"/>
    </source>
</evidence>
<keyword evidence="2" id="KW-0732">Signal</keyword>
<gene>
    <name evidence="3" type="ORF">H8S57_12115</name>
</gene>
<keyword evidence="4" id="KW-1185">Reference proteome</keyword>
<comment type="caution">
    <text evidence="3">The sequence shown here is derived from an EMBL/GenBank/DDBJ whole genome shotgun (WGS) entry which is preliminary data.</text>
</comment>
<dbReference type="Proteomes" id="UP000661435">
    <property type="component" value="Unassembled WGS sequence"/>
</dbReference>
<evidence type="ECO:0000313" key="3">
    <source>
        <dbReference type="EMBL" id="MBC5734464.1"/>
    </source>
</evidence>
<accession>A0A8J6MAZ9</accession>
<dbReference type="RefSeq" id="WP_186908311.1">
    <property type="nucleotide sequence ID" value="NZ_JACOPP010000018.1"/>
</dbReference>
<evidence type="ECO:0000256" key="1">
    <source>
        <dbReference type="SAM" id="MobiDB-lite"/>
    </source>
</evidence>
<evidence type="ECO:0000256" key="2">
    <source>
        <dbReference type="SAM" id="SignalP"/>
    </source>
</evidence>
<dbReference type="EMBL" id="JACOPP010000018">
    <property type="protein sequence ID" value="MBC5734464.1"/>
    <property type="molecule type" value="Genomic_DNA"/>
</dbReference>
<feature type="signal peptide" evidence="2">
    <location>
        <begin position="1"/>
        <end position="21"/>
    </location>
</feature>
<dbReference type="AlphaFoldDB" id="A0A8J6MAZ9"/>
<name>A0A8J6MAZ9_9FIRM</name>
<feature type="chain" id="PRO_5039037795" evidence="2">
    <location>
        <begin position="22"/>
        <end position="444"/>
    </location>
</feature>